<feature type="active site" evidence="15">
    <location>
        <position position="68"/>
    </location>
</feature>
<dbReference type="Proteomes" id="UP000702544">
    <property type="component" value="Unassembled WGS sequence"/>
</dbReference>
<feature type="transmembrane region" description="Helical" evidence="14">
    <location>
        <begin position="19"/>
        <end position="37"/>
    </location>
</feature>
<comment type="cofactor">
    <cofactor evidence="14 16">
        <name>Zn(2+)</name>
        <dbReference type="ChEBI" id="CHEBI:29105"/>
    </cofactor>
    <text evidence="14 16">Binds 1 zinc ion per subunit.</text>
</comment>
<keyword evidence="4 14" id="KW-0645">Protease</keyword>
<proteinExistence type="inferred from homology"/>
<protein>
    <recommendedName>
        <fullName evidence="14">Zinc metalloprotease</fullName>
    </recommendedName>
</protein>
<dbReference type="Pfam" id="PF00571">
    <property type="entry name" value="CBS"/>
    <property type="match status" value="2"/>
</dbReference>
<gene>
    <name evidence="19" type="ORF">GWO12_14495</name>
</gene>
<reference evidence="19 20" key="1">
    <citation type="submission" date="2020-01" db="EMBL/GenBank/DDBJ databases">
        <title>Genomes assembled from Gulf of Kutch pelagic sediment metagenomes.</title>
        <authorList>
            <person name="Chandrashekar M."/>
            <person name="Mahajan M.S."/>
            <person name="Dave K.J."/>
            <person name="Vatsa P."/>
            <person name="Nathani N.M."/>
        </authorList>
    </citation>
    <scope>NUCLEOTIDE SEQUENCE [LARGE SCALE GENOMIC DNA]</scope>
    <source>
        <strain evidence="19">KS3-K002</strain>
    </source>
</reference>
<dbReference type="PIRSF" id="PIRSF006404">
    <property type="entry name" value="UCP006404_Pept_M50_CBS"/>
    <property type="match status" value="1"/>
</dbReference>
<evidence type="ECO:0000256" key="15">
    <source>
        <dbReference type="PIRSR" id="PIRSR006404-1"/>
    </source>
</evidence>
<evidence type="ECO:0000256" key="11">
    <source>
        <dbReference type="ARBA" id="ARBA00023049"/>
    </source>
</evidence>
<keyword evidence="13 14" id="KW-0472">Membrane</keyword>
<evidence type="ECO:0000256" key="1">
    <source>
        <dbReference type="ARBA" id="ARBA00004651"/>
    </source>
</evidence>
<keyword evidence="9 14" id="KW-0862">Zinc</keyword>
<keyword evidence="11 14" id="KW-0482">Metalloprotease</keyword>
<feature type="transmembrane region" description="Helical" evidence="14">
    <location>
        <begin position="49"/>
        <end position="67"/>
    </location>
</feature>
<evidence type="ECO:0000256" key="17">
    <source>
        <dbReference type="PROSITE-ProRule" id="PRU00703"/>
    </source>
</evidence>
<evidence type="ECO:0000256" key="16">
    <source>
        <dbReference type="PIRSR" id="PIRSR006404-2"/>
    </source>
</evidence>
<accession>A0AAE4ZDE2</accession>
<keyword evidence="12 17" id="KW-0129">CBS domain</keyword>
<dbReference type="Gene3D" id="3.10.580.10">
    <property type="entry name" value="CBS-domain"/>
    <property type="match status" value="1"/>
</dbReference>
<keyword evidence="10 14" id="KW-1133">Transmembrane helix</keyword>
<feature type="transmembrane region" description="Helical" evidence="14">
    <location>
        <begin position="108"/>
        <end position="128"/>
    </location>
</feature>
<feature type="domain" description="CBS" evidence="18">
    <location>
        <begin position="252"/>
        <end position="309"/>
    </location>
</feature>
<comment type="caution">
    <text evidence="19">The sequence shown here is derived from an EMBL/GenBank/DDBJ whole genome shotgun (WGS) entry which is preliminary data.</text>
</comment>
<organism evidence="19 20">
    <name type="scientific">Candidatus Kutchimonas denitrificans</name>
    <dbReference type="NCBI Taxonomy" id="3056748"/>
    <lineage>
        <taxon>Bacteria</taxon>
        <taxon>Pseudomonadati</taxon>
        <taxon>Gemmatimonadota</taxon>
        <taxon>Gemmatimonadia</taxon>
        <taxon>Candidatus Palauibacterales</taxon>
        <taxon>Candidatus Palauibacteraceae</taxon>
        <taxon>Candidatus Kutchimonas</taxon>
    </lineage>
</organism>
<keyword evidence="8 14" id="KW-0378">Hydrolase</keyword>
<dbReference type="GO" id="GO:0046872">
    <property type="term" value="F:metal ion binding"/>
    <property type="evidence" value="ECO:0007669"/>
    <property type="project" value="UniProtKB-UniRule"/>
</dbReference>
<evidence type="ECO:0000256" key="7">
    <source>
        <dbReference type="ARBA" id="ARBA00022737"/>
    </source>
</evidence>
<dbReference type="PROSITE" id="PS51371">
    <property type="entry name" value="CBS"/>
    <property type="match status" value="2"/>
</dbReference>
<evidence type="ECO:0000256" key="13">
    <source>
        <dbReference type="ARBA" id="ARBA00023136"/>
    </source>
</evidence>
<dbReference type="GO" id="GO:0006508">
    <property type="term" value="P:proteolysis"/>
    <property type="evidence" value="ECO:0007669"/>
    <property type="project" value="UniProtKB-KW"/>
</dbReference>
<evidence type="ECO:0000256" key="8">
    <source>
        <dbReference type="ARBA" id="ARBA00022801"/>
    </source>
</evidence>
<dbReference type="InterPro" id="IPR016483">
    <property type="entry name" value="UCP006404_Pept_M50_CBS"/>
</dbReference>
<sequence>MTTGIRFCRIFGFEVRIDLSWFVVFLLVLWTFAQSEFPRRVPGLEPVEYVIMAWAGAVLFFGSVFLHEVAHSAVARARGIPVDGITLFVFGGLARIRANAETPRDEFLITIVGPFSSAVLGLFFLGLAQLGRELGATPALTGVADYLALLNFILAVFNLIPGFPLDGGRLFRSAVWHFSKDIRRATRWAAYSGRGFGLLMVGVGILNLFGGYLVSGMWLVFIGWFLIQAAESGYRQLVLRRILEGVQVREAMTRSPETVRPGLTLRDVVDDYFLKRRYNAFPVEDGDGKTLGVITLSQVKGVEREKWPTTTVAATMMPVSDAVTVRAEDSLAEVLSKLESVGVGRALVMDHDHLEGVITRADIAGWLDRYQQLH</sequence>
<keyword evidence="6 14" id="KW-0479">Metal-binding</keyword>
<dbReference type="InterPro" id="IPR000644">
    <property type="entry name" value="CBS_dom"/>
</dbReference>
<dbReference type="InterPro" id="IPR046342">
    <property type="entry name" value="CBS_dom_sf"/>
</dbReference>
<feature type="binding site" evidence="16">
    <location>
        <position position="71"/>
    </location>
    <ligand>
        <name>Zn(2+)</name>
        <dbReference type="ChEBI" id="CHEBI:29105"/>
        <note>catalytic</note>
    </ligand>
</feature>
<feature type="binding site" evidence="16">
    <location>
        <position position="67"/>
    </location>
    <ligand>
        <name>Zn(2+)</name>
        <dbReference type="ChEBI" id="CHEBI:29105"/>
        <note>catalytic</note>
    </ligand>
</feature>
<dbReference type="Pfam" id="PF02163">
    <property type="entry name" value="Peptidase_M50"/>
    <property type="match status" value="2"/>
</dbReference>
<evidence type="ECO:0000256" key="2">
    <source>
        <dbReference type="ARBA" id="ARBA00007931"/>
    </source>
</evidence>
<feature type="transmembrane region" description="Helical" evidence="14">
    <location>
        <begin position="148"/>
        <end position="167"/>
    </location>
</feature>
<dbReference type="SUPFAM" id="SSF54631">
    <property type="entry name" value="CBS-domain pair"/>
    <property type="match status" value="1"/>
</dbReference>
<comment type="subcellular location">
    <subcellularLocation>
        <location evidence="1 14">Cell membrane</location>
        <topology evidence="1 14">Multi-pass membrane protein</topology>
    </subcellularLocation>
</comment>
<dbReference type="InterPro" id="IPR008915">
    <property type="entry name" value="Peptidase_M50"/>
</dbReference>
<evidence type="ECO:0000256" key="10">
    <source>
        <dbReference type="ARBA" id="ARBA00022989"/>
    </source>
</evidence>
<dbReference type="GO" id="GO:0005886">
    <property type="term" value="C:plasma membrane"/>
    <property type="evidence" value="ECO:0007669"/>
    <property type="project" value="UniProtKB-SubCell"/>
</dbReference>
<evidence type="ECO:0000313" key="20">
    <source>
        <dbReference type="Proteomes" id="UP000702544"/>
    </source>
</evidence>
<dbReference type="PANTHER" id="PTHR39188:SF3">
    <property type="entry name" value="STAGE IV SPORULATION PROTEIN FB"/>
    <property type="match status" value="1"/>
</dbReference>
<dbReference type="EMBL" id="JAACAK010000120">
    <property type="protein sequence ID" value="NIR76300.1"/>
    <property type="molecule type" value="Genomic_DNA"/>
</dbReference>
<evidence type="ECO:0000256" key="4">
    <source>
        <dbReference type="ARBA" id="ARBA00022670"/>
    </source>
</evidence>
<dbReference type="GO" id="GO:0008237">
    <property type="term" value="F:metallopeptidase activity"/>
    <property type="evidence" value="ECO:0007669"/>
    <property type="project" value="UniProtKB-UniRule"/>
</dbReference>
<dbReference type="PANTHER" id="PTHR39188">
    <property type="entry name" value="MEMBRANE-ASSOCIATED ZINC METALLOPROTEASE M50B"/>
    <property type="match status" value="1"/>
</dbReference>
<keyword evidence="3 14" id="KW-1003">Cell membrane</keyword>
<feature type="domain" description="CBS" evidence="18">
    <location>
        <begin position="316"/>
        <end position="374"/>
    </location>
</feature>
<evidence type="ECO:0000259" key="18">
    <source>
        <dbReference type="PROSITE" id="PS51371"/>
    </source>
</evidence>
<evidence type="ECO:0000256" key="6">
    <source>
        <dbReference type="ARBA" id="ARBA00022723"/>
    </source>
</evidence>
<evidence type="ECO:0000256" key="12">
    <source>
        <dbReference type="ARBA" id="ARBA00023122"/>
    </source>
</evidence>
<feature type="transmembrane region" description="Helical" evidence="14">
    <location>
        <begin position="212"/>
        <end position="230"/>
    </location>
</feature>
<comment type="similarity">
    <text evidence="2 14">Belongs to the peptidase M50B family.</text>
</comment>
<keyword evidence="7" id="KW-0677">Repeat</keyword>
<keyword evidence="5 14" id="KW-0812">Transmembrane</keyword>
<evidence type="ECO:0000256" key="5">
    <source>
        <dbReference type="ARBA" id="ARBA00022692"/>
    </source>
</evidence>
<dbReference type="CDD" id="cd06164">
    <property type="entry name" value="S2P-M50_SpoIVFB_CBS"/>
    <property type="match status" value="1"/>
</dbReference>
<evidence type="ECO:0000313" key="19">
    <source>
        <dbReference type="EMBL" id="NIR76300.1"/>
    </source>
</evidence>
<name>A0AAE4ZDE2_9BACT</name>
<evidence type="ECO:0000256" key="3">
    <source>
        <dbReference type="ARBA" id="ARBA00022475"/>
    </source>
</evidence>
<dbReference type="AlphaFoldDB" id="A0AAE4ZDE2"/>
<evidence type="ECO:0000256" key="9">
    <source>
        <dbReference type="ARBA" id="ARBA00022833"/>
    </source>
</evidence>
<evidence type="ECO:0000256" key="14">
    <source>
        <dbReference type="PIRNR" id="PIRNR006404"/>
    </source>
</evidence>
<dbReference type="SMART" id="SM00116">
    <property type="entry name" value="CBS"/>
    <property type="match status" value="2"/>
</dbReference>
<feature type="transmembrane region" description="Helical" evidence="14">
    <location>
        <begin position="79"/>
        <end position="96"/>
    </location>
</feature>
<feature type="binding site" evidence="16">
    <location>
        <position position="166"/>
    </location>
    <ligand>
        <name>Zn(2+)</name>
        <dbReference type="ChEBI" id="CHEBI:29105"/>
        <note>catalytic</note>
    </ligand>
</feature>